<dbReference type="Pfam" id="PF07690">
    <property type="entry name" value="MFS_1"/>
    <property type="match status" value="1"/>
</dbReference>
<feature type="compositionally biased region" description="Basic and acidic residues" evidence="7">
    <location>
        <begin position="734"/>
        <end position="750"/>
    </location>
</feature>
<evidence type="ECO:0000313" key="10">
    <source>
        <dbReference type="Proteomes" id="UP000604273"/>
    </source>
</evidence>
<feature type="transmembrane region" description="Helical" evidence="8">
    <location>
        <begin position="1012"/>
        <end position="1031"/>
    </location>
</feature>
<evidence type="ECO:0008006" key="11">
    <source>
        <dbReference type="Google" id="ProtNLM"/>
    </source>
</evidence>
<evidence type="ECO:0000256" key="4">
    <source>
        <dbReference type="ARBA" id="ARBA00022989"/>
    </source>
</evidence>
<dbReference type="EMBL" id="JABFAI010000387">
    <property type="protein sequence ID" value="KAF4945054.1"/>
    <property type="molecule type" value="Genomic_DNA"/>
</dbReference>
<gene>
    <name evidence="9" type="ORF">FGADI_12241</name>
</gene>
<evidence type="ECO:0000256" key="1">
    <source>
        <dbReference type="ARBA" id="ARBA00004141"/>
    </source>
</evidence>
<feature type="region of interest" description="Disordered" evidence="7">
    <location>
        <begin position="618"/>
        <end position="778"/>
    </location>
</feature>
<feature type="compositionally biased region" description="Polar residues" evidence="7">
    <location>
        <begin position="653"/>
        <end position="662"/>
    </location>
</feature>
<dbReference type="InterPro" id="IPR011701">
    <property type="entry name" value="MFS"/>
</dbReference>
<keyword evidence="2" id="KW-0813">Transport</keyword>
<dbReference type="OrthoDB" id="2985014at2759"/>
<evidence type="ECO:0000256" key="8">
    <source>
        <dbReference type="SAM" id="Phobius"/>
    </source>
</evidence>
<organism evidence="9 10">
    <name type="scientific">Fusarium gaditjirri</name>
    <dbReference type="NCBI Taxonomy" id="282569"/>
    <lineage>
        <taxon>Eukaryota</taxon>
        <taxon>Fungi</taxon>
        <taxon>Dikarya</taxon>
        <taxon>Ascomycota</taxon>
        <taxon>Pezizomycotina</taxon>
        <taxon>Sordariomycetes</taxon>
        <taxon>Hypocreomycetidae</taxon>
        <taxon>Hypocreales</taxon>
        <taxon>Nectriaceae</taxon>
        <taxon>Fusarium</taxon>
        <taxon>Fusarium nisikadoi species complex</taxon>
    </lineage>
</organism>
<feature type="transmembrane region" description="Helical" evidence="8">
    <location>
        <begin position="983"/>
        <end position="1005"/>
    </location>
</feature>
<feature type="region of interest" description="Disordered" evidence="7">
    <location>
        <begin position="228"/>
        <end position="296"/>
    </location>
</feature>
<feature type="compositionally biased region" description="Low complexity" evidence="7">
    <location>
        <begin position="488"/>
        <end position="503"/>
    </location>
</feature>
<sequence>MRFTLNDCWATPYLMPTYLCHGFRWHRRDIRIFVILNDLEDAAPNWVLAPASSYCILDQLHAKYDFLPELSPPTTPTQQSVSAKNANIKKQFDHVDDDHALPTSRVSDAEDAVLMHSWSPVKLLEEFDVDEMVAACRPYAYVADYVVRVDLSVDVAGQMAKYYDKMAGEDGWIVKLRNELQKGEPVRWYVVVCGDDVREVPGKSDEEDREVGYEQIRDAAQTMVRNRRTKDVLEGLSDSPSEYDDDNDRDEDGEDALTVLDGILGGPDGAATPRTLSRTLPDIDIPLQPQPDPSRASVLTISTVWSQDESPNGTTRQETPDIDAPLQPHELEKKRKPVSIASSVWPRKDSLDNGLALETPGVEMPLLHPNNVRYSASTASGIYSAYGQSRIEPEEFAKIQSSVQHPIRREIPDVKQPLEPNEIHPSRSSTPPTPKPLQRQLPAPTIYRPESFIPPFSPVLPPMEGFDQESLRLNTPSRTENVKPPETSWPLSSDSPHESSGSSTFHSQDTPYPYVTSIINPKDRLGTYLSIPKELVPPRTPSPTSEYSPQPQNSGSNMPKFEGIVPHAPPLLVSPNPARLEQPSSGVLYEAADTISEQLPSTPMPKAKQVALPNLVTKAAKEPVPKPSAGATTPTSAHRKTINPVLKTPPRNPITQQITQKSPKSRLPRSVPGNIRISNVPLPPEPEIKTPRRPPTPPKPRGALGGNSQKRPQTAPEKGTPSSKAHARMLSMPYRHEAPSSLQELEREELVLEPTPSLASDYNAGVSSKPSAPRDLARGVRNEMRVKLLYWMAMQGVDARHVPEPEPESESKSNLASGQCLLTQRPWFFETTSYKMALSRPEPGPNASVEAFAQTGAEPSLDDSDDEDLRSAVGSGSDVYELHERNMGTGRHGSAIWDAEAAEDGDVDHPLVEERSRSPGSMASFQLYTPDEEQAVRRKFDRKLVLFVALLYMLSFVDRSNIGNARIAGMDEDLQSEPPRDEWYQWALAAFYITYIAFEWMSLLWKLIPAHIFVSMVVSTWGLMASLQAVATSYPMLIALRAVLGIGEAGFTGIPFYLSFFFKREELAFRTAIFISAAPLATTFASALAWLIVKFAEFGPIAPWRLLFIIEGFPSVVASVVAWNVIPDSPQTAPYLTKREKKVAHLRLRNEQSTATNSKPSSGLVGRDVLAIFRDPVAWITATMFFLTNMAYSSLPVFLPKILNEMGHDTLTSQALSAPPYLAAFVIVLFTAHMSDRLRTRTVPLIFHALASSSGYAILALAKPLNLPNFIRYMAVYPAAIGFFNVVTLIITWSINNQASQSRQGGGFALLQLVGQCGPLVGTRLYPDRDAPYYAPGMSTCAIAMLLVSILAYALRFYLKYQNRKFDLAESERRQGGDEVEEEGLVGPGRRKSAAAVFRYML</sequence>
<feature type="transmembrane region" description="Helical" evidence="8">
    <location>
        <begin position="1307"/>
        <end position="1327"/>
    </location>
</feature>
<name>A0A8H4SSL6_9HYPO</name>
<dbReference type="FunFam" id="1.20.1250.20:FF:000013">
    <property type="entry name" value="MFS general substrate transporter"/>
    <property type="match status" value="1"/>
</dbReference>
<accession>A0A8H4SSL6</accession>
<evidence type="ECO:0000313" key="9">
    <source>
        <dbReference type="EMBL" id="KAF4945054.1"/>
    </source>
</evidence>
<feature type="transmembrane region" description="Helical" evidence="8">
    <location>
        <begin position="1211"/>
        <end position="1230"/>
    </location>
</feature>
<proteinExistence type="predicted"/>
<evidence type="ECO:0000256" key="3">
    <source>
        <dbReference type="ARBA" id="ARBA00022692"/>
    </source>
</evidence>
<dbReference type="Gene3D" id="1.20.1250.20">
    <property type="entry name" value="MFS general substrate transporter like domains"/>
    <property type="match status" value="2"/>
</dbReference>
<feature type="transmembrane region" description="Helical" evidence="8">
    <location>
        <begin position="1333"/>
        <end position="1355"/>
    </location>
</feature>
<evidence type="ECO:0000256" key="7">
    <source>
        <dbReference type="SAM" id="MobiDB-lite"/>
    </source>
</evidence>
<feature type="region of interest" description="Disordered" evidence="7">
    <location>
        <begin position="412"/>
        <end position="581"/>
    </location>
</feature>
<feature type="transmembrane region" description="Helical" evidence="8">
    <location>
        <begin position="1104"/>
        <end position="1126"/>
    </location>
</feature>
<keyword evidence="10" id="KW-1185">Reference proteome</keyword>
<keyword evidence="3 8" id="KW-0812">Transmembrane</keyword>
<reference evidence="9" key="2">
    <citation type="submission" date="2020-05" db="EMBL/GenBank/DDBJ databases">
        <authorList>
            <person name="Kim H.-S."/>
            <person name="Proctor R.H."/>
            <person name="Brown D.W."/>
        </authorList>
    </citation>
    <scope>NUCLEOTIDE SEQUENCE</scope>
    <source>
        <strain evidence="9">NRRL 45417</strain>
    </source>
</reference>
<dbReference type="SUPFAM" id="SSF103473">
    <property type="entry name" value="MFS general substrate transporter"/>
    <property type="match status" value="1"/>
</dbReference>
<keyword evidence="4 8" id="KW-1133">Transmembrane helix</keyword>
<feature type="compositionally biased region" description="Polar residues" evidence="7">
    <location>
        <begin position="542"/>
        <end position="557"/>
    </location>
</feature>
<dbReference type="PANTHER" id="PTHR43791">
    <property type="entry name" value="PERMEASE-RELATED"/>
    <property type="match status" value="1"/>
</dbReference>
<protein>
    <recommendedName>
        <fullName evidence="11">Nicotinamide mononucleotide permease</fullName>
    </recommendedName>
</protein>
<dbReference type="GO" id="GO:0022857">
    <property type="term" value="F:transmembrane transporter activity"/>
    <property type="evidence" value="ECO:0007669"/>
    <property type="project" value="InterPro"/>
</dbReference>
<dbReference type="FunFam" id="1.20.1250.20:FF:000018">
    <property type="entry name" value="MFS transporter permease"/>
    <property type="match status" value="1"/>
</dbReference>
<feature type="transmembrane region" description="Helical" evidence="8">
    <location>
        <begin position="1037"/>
        <end position="1060"/>
    </location>
</feature>
<feature type="transmembrane region" description="Helical" evidence="8">
    <location>
        <begin position="1242"/>
        <end position="1262"/>
    </location>
</feature>
<feature type="transmembrane region" description="Helical" evidence="8">
    <location>
        <begin position="1274"/>
        <end position="1295"/>
    </location>
</feature>
<dbReference type="InterPro" id="IPR036259">
    <property type="entry name" value="MFS_trans_sf"/>
</dbReference>
<feature type="transmembrane region" description="Helical" evidence="8">
    <location>
        <begin position="1177"/>
        <end position="1199"/>
    </location>
</feature>
<evidence type="ECO:0000256" key="5">
    <source>
        <dbReference type="ARBA" id="ARBA00023136"/>
    </source>
</evidence>
<dbReference type="PANTHER" id="PTHR43791:SF27">
    <property type="entry name" value="TRANSPORTER, PUTATIVE (AFU_ORTHOLOGUE AFUA_2G15730)-RELATED"/>
    <property type="match status" value="1"/>
</dbReference>
<dbReference type="Proteomes" id="UP000604273">
    <property type="component" value="Unassembled WGS sequence"/>
</dbReference>
<feature type="transmembrane region" description="Helical" evidence="8">
    <location>
        <begin position="1072"/>
        <end position="1092"/>
    </location>
</feature>
<keyword evidence="5 8" id="KW-0472">Membrane</keyword>
<keyword evidence="6" id="KW-0325">Glycoprotein</keyword>
<evidence type="ECO:0000256" key="6">
    <source>
        <dbReference type="ARBA" id="ARBA00023180"/>
    </source>
</evidence>
<comment type="subcellular location">
    <subcellularLocation>
        <location evidence="1">Membrane</location>
        <topology evidence="1">Multi-pass membrane protein</topology>
    </subcellularLocation>
</comment>
<comment type="caution">
    <text evidence="9">The sequence shown here is derived from an EMBL/GenBank/DDBJ whole genome shotgun (WGS) entry which is preliminary data.</text>
</comment>
<feature type="compositionally biased region" description="Acidic residues" evidence="7">
    <location>
        <begin position="241"/>
        <end position="255"/>
    </location>
</feature>
<feature type="compositionally biased region" description="Polar residues" evidence="7">
    <location>
        <begin position="757"/>
        <end position="770"/>
    </location>
</feature>
<evidence type="ECO:0000256" key="2">
    <source>
        <dbReference type="ARBA" id="ARBA00022448"/>
    </source>
</evidence>
<dbReference type="GO" id="GO:0016020">
    <property type="term" value="C:membrane"/>
    <property type="evidence" value="ECO:0007669"/>
    <property type="project" value="UniProtKB-SubCell"/>
</dbReference>
<reference evidence="9" key="1">
    <citation type="journal article" date="2020" name="BMC Genomics">
        <title>Correction to: Identification and distribution of gene clusters required for synthesis of sphingolipid metabolism inhibitors in diverse species of the filamentous fungus Fusarium.</title>
        <authorList>
            <person name="Kim H.S."/>
            <person name="Lohmar J.M."/>
            <person name="Busman M."/>
            <person name="Brown D.W."/>
            <person name="Naumann T.A."/>
            <person name="Divon H.H."/>
            <person name="Lysoe E."/>
            <person name="Uhlig S."/>
            <person name="Proctor R.H."/>
        </authorList>
    </citation>
    <scope>NUCLEOTIDE SEQUENCE</scope>
    <source>
        <strain evidence="9">NRRL 45417</strain>
    </source>
</reference>